<reference evidence="7 8" key="1">
    <citation type="submission" date="2020-07" db="EMBL/GenBank/DDBJ databases">
        <title>Electron transfer.</title>
        <authorList>
            <person name="Huang L."/>
            <person name="Liu X."/>
            <person name="Zhou S."/>
        </authorList>
    </citation>
    <scope>NUCLEOTIDE SEQUENCE [LARGE SCALE GENOMIC DNA]</scope>
    <source>
        <strain evidence="7 8">Lx1</strain>
    </source>
</reference>
<evidence type="ECO:0000259" key="6">
    <source>
        <dbReference type="PROSITE" id="PS50885"/>
    </source>
</evidence>
<evidence type="ECO:0000256" key="3">
    <source>
        <dbReference type="PROSITE-ProRule" id="PRU00284"/>
    </source>
</evidence>
<keyword evidence="4" id="KW-0472">Membrane</keyword>
<protein>
    <submittedName>
        <fullName evidence="7">Methyl-accepting chemotaxis protein</fullName>
    </submittedName>
</protein>
<evidence type="ECO:0000259" key="5">
    <source>
        <dbReference type="PROSITE" id="PS50111"/>
    </source>
</evidence>
<dbReference type="KEGG" id="cint:HZF06_20845"/>
<gene>
    <name evidence="7" type="ORF">HZF06_20845</name>
</gene>
<dbReference type="EMBL" id="CP059378">
    <property type="protein sequence ID" value="QLY79454.1"/>
    <property type="molecule type" value="Genomic_DNA"/>
</dbReference>
<dbReference type="PANTHER" id="PTHR43531:SF11">
    <property type="entry name" value="METHYL-ACCEPTING CHEMOTAXIS PROTEIN 3"/>
    <property type="match status" value="1"/>
</dbReference>
<dbReference type="InterPro" id="IPR051310">
    <property type="entry name" value="MCP_chemotaxis"/>
</dbReference>
<evidence type="ECO:0000313" key="7">
    <source>
        <dbReference type="EMBL" id="QLY79454.1"/>
    </source>
</evidence>
<dbReference type="InterPro" id="IPR024478">
    <property type="entry name" value="HlyB_4HB_MCP"/>
</dbReference>
<sequence length="566" mass="62943">MKYTIRKKLFFSFGITLSFMFLLATVGLYDMKQINHNVEDMYNKVSDINYIKDAQYYVAKVQLAEKNVLLSLTLEEKQEHTMHLDDAYDNGIIENLNKYKESTHANSIDIVDTIIDTVSKVRLQQKNVIEKSMQNNTDEALALSKDNSKLFKSIEEKIDIIAQNNIEESKQKYESSMNIYYNVVKVVMIFSIIAIIISAILTILISSSILRPLQKSISFAKNIANGNLTDQLNTISKDELSILITALNNTGKNLKDIVSKIKFTSTEVNSGSDHLSYSIDSITNVTNDVGKKIINITDSIENISKSVEETSINIDSISLSSSSVSKLAIEAKNNSLTFRDYSFKGKKSVDIVVSTMEEIEDATKKVKNTISDLDSLSNKISEITSMITNIANQTNMLALNAAIEASRAGEQGKGFSVVADQVRKLAEESASAAYNIENMILDIKSKIGISVSNIQLTESKVYAGTSVAKDTEKQINYIIQNMNILTDNIEEISVQANSQTKSTDNIAQNMNQIVKNTKLLNLTSQDISLSVQEQIAVMEEISSTSTNLTSMTEDLSSMVEYFKINN</sequence>
<dbReference type="SMART" id="SM00304">
    <property type="entry name" value="HAMP"/>
    <property type="match status" value="1"/>
</dbReference>
<dbReference type="AlphaFoldDB" id="A0A7D6ZWX4"/>
<dbReference type="InterPro" id="IPR004089">
    <property type="entry name" value="MCPsignal_dom"/>
</dbReference>
<keyword evidence="4" id="KW-0812">Transmembrane</keyword>
<accession>A0A7D6ZWX4</accession>
<dbReference type="PANTHER" id="PTHR43531">
    <property type="entry name" value="PROTEIN ICFG"/>
    <property type="match status" value="1"/>
</dbReference>
<proteinExistence type="inferred from homology"/>
<feature type="domain" description="Methyl-accepting transducer" evidence="5">
    <location>
        <begin position="278"/>
        <end position="514"/>
    </location>
</feature>
<dbReference type="Gene3D" id="1.10.287.950">
    <property type="entry name" value="Methyl-accepting chemotaxis protein"/>
    <property type="match status" value="1"/>
</dbReference>
<dbReference type="InterPro" id="IPR003660">
    <property type="entry name" value="HAMP_dom"/>
</dbReference>
<feature type="domain" description="HAMP" evidence="6">
    <location>
        <begin position="207"/>
        <end position="259"/>
    </location>
</feature>
<keyword evidence="3" id="KW-0807">Transducer</keyword>
<evidence type="ECO:0000256" key="2">
    <source>
        <dbReference type="ARBA" id="ARBA00029447"/>
    </source>
</evidence>
<dbReference type="RefSeq" id="WP_021800239.1">
    <property type="nucleotide sequence ID" value="NZ_CP059378.1"/>
</dbReference>
<dbReference type="GO" id="GO:0005886">
    <property type="term" value="C:plasma membrane"/>
    <property type="evidence" value="ECO:0007669"/>
    <property type="project" value="TreeGrafter"/>
</dbReference>
<feature type="transmembrane region" description="Helical" evidence="4">
    <location>
        <begin position="179"/>
        <end position="205"/>
    </location>
</feature>
<dbReference type="PROSITE" id="PS50885">
    <property type="entry name" value="HAMP"/>
    <property type="match status" value="1"/>
</dbReference>
<name>A0A7D6ZWX4_9CLOT</name>
<evidence type="ECO:0000256" key="4">
    <source>
        <dbReference type="SAM" id="Phobius"/>
    </source>
</evidence>
<dbReference type="GO" id="GO:0006935">
    <property type="term" value="P:chemotaxis"/>
    <property type="evidence" value="ECO:0007669"/>
    <property type="project" value="UniProtKB-KW"/>
</dbReference>
<dbReference type="Pfam" id="PF00672">
    <property type="entry name" value="HAMP"/>
    <property type="match status" value="1"/>
</dbReference>
<dbReference type="Proteomes" id="UP000512286">
    <property type="component" value="Chromosome"/>
</dbReference>
<dbReference type="GO" id="GO:0007165">
    <property type="term" value="P:signal transduction"/>
    <property type="evidence" value="ECO:0007669"/>
    <property type="project" value="UniProtKB-KW"/>
</dbReference>
<comment type="similarity">
    <text evidence="2">Belongs to the methyl-accepting chemotaxis (MCP) protein family.</text>
</comment>
<keyword evidence="1" id="KW-0145">Chemotaxis</keyword>
<dbReference type="SUPFAM" id="SSF58104">
    <property type="entry name" value="Methyl-accepting chemotaxis protein (MCP) signaling domain"/>
    <property type="match status" value="1"/>
</dbReference>
<keyword evidence="4" id="KW-1133">Transmembrane helix</keyword>
<dbReference type="Pfam" id="PF00015">
    <property type="entry name" value="MCPsignal"/>
    <property type="match status" value="1"/>
</dbReference>
<dbReference type="GO" id="GO:0004888">
    <property type="term" value="F:transmembrane signaling receptor activity"/>
    <property type="evidence" value="ECO:0007669"/>
    <property type="project" value="TreeGrafter"/>
</dbReference>
<dbReference type="PROSITE" id="PS50111">
    <property type="entry name" value="CHEMOTAXIS_TRANSDUC_2"/>
    <property type="match status" value="1"/>
</dbReference>
<dbReference type="CDD" id="cd06225">
    <property type="entry name" value="HAMP"/>
    <property type="match status" value="1"/>
</dbReference>
<dbReference type="Pfam" id="PF12729">
    <property type="entry name" value="4HB_MCP_1"/>
    <property type="match status" value="1"/>
</dbReference>
<feature type="transmembrane region" description="Helical" evidence="4">
    <location>
        <begin position="9"/>
        <end position="29"/>
    </location>
</feature>
<dbReference type="SMART" id="SM00283">
    <property type="entry name" value="MA"/>
    <property type="match status" value="1"/>
</dbReference>
<evidence type="ECO:0000256" key="1">
    <source>
        <dbReference type="ARBA" id="ARBA00022500"/>
    </source>
</evidence>
<evidence type="ECO:0000313" key="8">
    <source>
        <dbReference type="Proteomes" id="UP000512286"/>
    </source>
</evidence>
<organism evidence="7 8">
    <name type="scientific">Clostridium intestinale</name>
    <dbReference type="NCBI Taxonomy" id="36845"/>
    <lineage>
        <taxon>Bacteria</taxon>
        <taxon>Bacillati</taxon>
        <taxon>Bacillota</taxon>
        <taxon>Clostridia</taxon>
        <taxon>Eubacteriales</taxon>
        <taxon>Clostridiaceae</taxon>
        <taxon>Clostridium</taxon>
    </lineage>
</organism>